<dbReference type="CDD" id="cd11803">
    <property type="entry name" value="SH3_Endophilin_A"/>
    <property type="match status" value="1"/>
</dbReference>
<dbReference type="Gene3D" id="1.20.1270.60">
    <property type="entry name" value="Arfaptin homology (AH) domain/BAR domain"/>
    <property type="match status" value="1"/>
</dbReference>
<dbReference type="SMART" id="SM00326">
    <property type="entry name" value="SH3"/>
    <property type="match status" value="1"/>
</dbReference>
<dbReference type="SUPFAM" id="SSF103657">
    <property type="entry name" value="BAR/IMD domain-like"/>
    <property type="match status" value="1"/>
</dbReference>
<keyword evidence="5" id="KW-0254">Endocytosis</keyword>
<evidence type="ECO:0000256" key="7">
    <source>
        <dbReference type="ARBA" id="ARBA00023136"/>
    </source>
</evidence>
<evidence type="ECO:0008006" key="13">
    <source>
        <dbReference type="Google" id="ProtNLM"/>
    </source>
</evidence>
<evidence type="ECO:0000256" key="5">
    <source>
        <dbReference type="ARBA" id="ARBA00022583"/>
    </source>
</evidence>
<dbReference type="Bgee" id="ENSELUG00000003698">
    <property type="expression patterns" value="Expressed in ovary and 15 other cell types or tissues"/>
</dbReference>
<dbReference type="InterPro" id="IPR001452">
    <property type="entry name" value="SH3_domain"/>
</dbReference>
<reference evidence="12" key="1">
    <citation type="journal article" date="2014" name="PLoS ONE">
        <title>The genome and linkage map of the northern pike (Esox lucius): conserved synteny revealed between the salmonid sister group and the Neoteleostei.</title>
        <authorList>
            <person name="Rondeau E.B."/>
            <person name="Minkley D.R."/>
            <person name="Leong J.S."/>
            <person name="Messmer A.M."/>
            <person name="Jantzen J.R."/>
            <person name="von Schalburg K.R."/>
            <person name="Lemon C."/>
            <person name="Bird N.H."/>
            <person name="Koop B.F."/>
        </authorList>
    </citation>
    <scope>NUCLEOTIDE SEQUENCE</scope>
</reference>
<evidence type="ECO:0000256" key="3">
    <source>
        <dbReference type="ARBA" id="ARBA00006697"/>
    </source>
</evidence>
<dbReference type="Proteomes" id="UP000265140">
    <property type="component" value="Chromosome 19"/>
</dbReference>
<reference evidence="11" key="2">
    <citation type="submission" date="2020-02" db="EMBL/GenBank/DDBJ databases">
        <title>Esox lucius (northern pike) genome, fEsoLuc1, primary haplotype.</title>
        <authorList>
            <person name="Myers G."/>
            <person name="Karagic N."/>
            <person name="Meyer A."/>
            <person name="Pippel M."/>
            <person name="Reichard M."/>
            <person name="Winkler S."/>
            <person name="Tracey A."/>
            <person name="Sims Y."/>
            <person name="Howe K."/>
            <person name="Rhie A."/>
            <person name="Formenti G."/>
            <person name="Durbin R."/>
            <person name="Fedrigo O."/>
            <person name="Jarvis E.D."/>
        </authorList>
    </citation>
    <scope>NUCLEOTIDE SEQUENCE [LARGE SCALE GENOMIC DNA]</scope>
</reference>
<evidence type="ECO:0000256" key="4">
    <source>
        <dbReference type="ARBA" id="ARBA00022443"/>
    </source>
</evidence>
<dbReference type="GO" id="GO:0016020">
    <property type="term" value="C:membrane"/>
    <property type="evidence" value="ECO:0007669"/>
    <property type="project" value="UniProtKB-SubCell"/>
</dbReference>
<dbReference type="SUPFAM" id="SSF50044">
    <property type="entry name" value="SH3-domain"/>
    <property type="match status" value="1"/>
</dbReference>
<reference evidence="11" key="4">
    <citation type="submission" date="2025-09" db="UniProtKB">
        <authorList>
            <consortium name="Ensembl"/>
        </authorList>
    </citation>
    <scope>IDENTIFICATION</scope>
</reference>
<keyword evidence="12" id="KW-1185">Reference proteome</keyword>
<feature type="domain" description="SH3" evidence="9">
    <location>
        <begin position="323"/>
        <end position="382"/>
    </location>
</feature>
<dbReference type="SMART" id="SM00721">
    <property type="entry name" value="BAR"/>
    <property type="match status" value="1"/>
</dbReference>
<dbReference type="InterPro" id="IPR027267">
    <property type="entry name" value="AH/BAR_dom_sf"/>
</dbReference>
<dbReference type="PANTHER" id="PTHR14167">
    <property type="entry name" value="SH3 DOMAIN-CONTAINING"/>
    <property type="match status" value="1"/>
</dbReference>
<dbReference type="GO" id="GO:0098978">
    <property type="term" value="C:glutamatergic synapse"/>
    <property type="evidence" value="ECO:0007669"/>
    <property type="project" value="TreeGrafter"/>
</dbReference>
<evidence type="ECO:0000256" key="8">
    <source>
        <dbReference type="PROSITE-ProRule" id="PRU00192"/>
    </source>
</evidence>
<dbReference type="Ensembl" id="ENSELUT00000015876.3">
    <property type="protein sequence ID" value="ENSELUP00000002342.2"/>
    <property type="gene ID" value="ENSELUG00000034847.1"/>
</dbReference>
<evidence type="ECO:0000256" key="6">
    <source>
        <dbReference type="ARBA" id="ARBA00023054"/>
    </source>
</evidence>
<dbReference type="InterPro" id="IPR035824">
    <property type="entry name" value="Endophilin_A_SH3"/>
</dbReference>
<dbReference type="Pfam" id="PF03114">
    <property type="entry name" value="BAR"/>
    <property type="match status" value="1"/>
</dbReference>
<evidence type="ECO:0000256" key="2">
    <source>
        <dbReference type="ARBA" id="ARBA00004412"/>
    </source>
</evidence>
<dbReference type="InterPro" id="IPR050384">
    <property type="entry name" value="Endophilin_SH3RF"/>
</dbReference>
<feature type="domain" description="BAR" evidence="10">
    <location>
        <begin position="18"/>
        <end position="254"/>
    </location>
</feature>
<dbReference type="GO" id="GO:0098793">
    <property type="term" value="C:presynapse"/>
    <property type="evidence" value="ECO:0007669"/>
    <property type="project" value="TreeGrafter"/>
</dbReference>
<evidence type="ECO:0000259" key="10">
    <source>
        <dbReference type="PROSITE" id="PS51021"/>
    </source>
</evidence>
<dbReference type="PANTHER" id="PTHR14167:SF45">
    <property type="entry name" value="ENDOPHILIN-A3"/>
    <property type="match status" value="1"/>
</dbReference>
<dbReference type="PROSITE" id="PS50002">
    <property type="entry name" value="SH3"/>
    <property type="match status" value="1"/>
</dbReference>
<keyword evidence="6" id="KW-0175">Coiled coil</keyword>
<evidence type="ECO:0000256" key="1">
    <source>
        <dbReference type="ARBA" id="ARBA00004170"/>
    </source>
</evidence>
<accession>A0A3P8XGW1</accession>
<keyword evidence="4 8" id="KW-0728">SH3 domain</keyword>
<dbReference type="InterPro" id="IPR036028">
    <property type="entry name" value="SH3-like_dom_sf"/>
</dbReference>
<comment type="subcellular location">
    <subcellularLocation>
        <location evidence="2">Early endosome</location>
    </subcellularLocation>
    <subcellularLocation>
        <location evidence="1">Membrane</location>
        <topology evidence="1">Peripheral membrane protein</topology>
    </subcellularLocation>
</comment>
<name>A0A3P8XGW1_ESOLU</name>
<dbReference type="GO" id="GO:0072554">
    <property type="term" value="P:blood vessel lumenization"/>
    <property type="evidence" value="ECO:0007669"/>
    <property type="project" value="Ensembl"/>
</dbReference>
<reference evidence="11" key="3">
    <citation type="submission" date="2025-08" db="UniProtKB">
        <authorList>
            <consortium name="Ensembl"/>
        </authorList>
    </citation>
    <scope>IDENTIFICATION</scope>
</reference>
<dbReference type="Gene3D" id="2.30.30.40">
    <property type="entry name" value="SH3 Domains"/>
    <property type="match status" value="1"/>
</dbReference>
<comment type="similarity">
    <text evidence="3">Belongs to the endophilin family.</text>
</comment>
<gene>
    <name evidence="11" type="primary">SH3GL3</name>
</gene>
<dbReference type="PRINTS" id="PR00452">
    <property type="entry name" value="SH3DOMAIN"/>
</dbReference>
<dbReference type="PROSITE" id="PS51021">
    <property type="entry name" value="BAR"/>
    <property type="match status" value="1"/>
</dbReference>
<evidence type="ECO:0000313" key="12">
    <source>
        <dbReference type="Proteomes" id="UP000265140"/>
    </source>
</evidence>
<organism evidence="11 12">
    <name type="scientific">Esox lucius</name>
    <name type="common">Northern pike</name>
    <dbReference type="NCBI Taxonomy" id="8010"/>
    <lineage>
        <taxon>Eukaryota</taxon>
        <taxon>Metazoa</taxon>
        <taxon>Chordata</taxon>
        <taxon>Craniata</taxon>
        <taxon>Vertebrata</taxon>
        <taxon>Euteleostomi</taxon>
        <taxon>Actinopterygii</taxon>
        <taxon>Neopterygii</taxon>
        <taxon>Teleostei</taxon>
        <taxon>Protacanthopterygii</taxon>
        <taxon>Esociformes</taxon>
        <taxon>Esocidae</taxon>
        <taxon>Esox</taxon>
    </lineage>
</organism>
<dbReference type="AlphaFoldDB" id="A0A3P8XGW1"/>
<sequence>MSVAGLKKQFHKASQLFSEKISGAEGTKLDEEFQKMERRINVTHKMVLELVPKTTEYLQPNPAYRAKLGMLNTVSRICGQVKAVGYPQTEGILGDCMLHYGRELGVGSAFGCALAGIGEALKQMSVARDALDVSAKHNFIDPLQALQDRELREIRYHLRKLEGRRLDFDYKKRRKGKIPDEEIKLAWEKFSDSKELAERSMFDFFESDWSVFQAEQVTHLSALIGAALDYHRQSCQILDSLTRSLRGRLAIANIRPKREPRLKPMTVNTITTQPKGFSHRSSENSVISSGAQIRPVVSGESDQYTNIQPESPIICNHDCEVFLDQPCCRALYPFVAANEGELGFKEGDLIILTNQIDDNWYEGMISGESGFFPISYVNVIVPLPQ</sequence>
<keyword evidence="7" id="KW-0472">Membrane</keyword>
<protein>
    <recommendedName>
        <fullName evidence="13">SH3-domain GRB2-like 3b</fullName>
    </recommendedName>
</protein>
<dbReference type="Pfam" id="PF00018">
    <property type="entry name" value="SH3_1"/>
    <property type="match status" value="1"/>
</dbReference>
<dbReference type="GO" id="GO:0016191">
    <property type="term" value="P:synaptic vesicle uncoating"/>
    <property type="evidence" value="ECO:0007669"/>
    <property type="project" value="TreeGrafter"/>
</dbReference>
<evidence type="ECO:0000259" key="9">
    <source>
        <dbReference type="PROSITE" id="PS50002"/>
    </source>
</evidence>
<proteinExistence type="inferred from homology"/>
<dbReference type="GeneTree" id="ENSGT00940000157398"/>
<evidence type="ECO:0000313" key="11">
    <source>
        <dbReference type="Ensembl" id="ENSELUP00000002342.2"/>
    </source>
</evidence>
<dbReference type="GO" id="GO:0005769">
    <property type="term" value="C:early endosome"/>
    <property type="evidence" value="ECO:0007669"/>
    <property type="project" value="UniProtKB-SubCell"/>
</dbReference>
<dbReference type="InterPro" id="IPR004148">
    <property type="entry name" value="BAR_dom"/>
</dbReference>